<dbReference type="InterPro" id="IPR036390">
    <property type="entry name" value="WH_DNA-bd_sf"/>
</dbReference>
<dbReference type="Pfam" id="PF00392">
    <property type="entry name" value="GntR"/>
    <property type="match status" value="1"/>
</dbReference>
<keyword evidence="6" id="KW-1185">Reference proteome</keyword>
<dbReference type="CDD" id="cd07377">
    <property type="entry name" value="WHTH_GntR"/>
    <property type="match status" value="1"/>
</dbReference>
<gene>
    <name evidence="5" type="ORF">GCM10017584_24420</name>
</gene>
<evidence type="ECO:0000256" key="3">
    <source>
        <dbReference type="ARBA" id="ARBA00023163"/>
    </source>
</evidence>
<reference evidence="5" key="1">
    <citation type="journal article" date="2014" name="Int. J. Syst. Evol. Microbiol.">
        <title>Complete genome sequence of Corynebacterium casei LMG S-19264T (=DSM 44701T), isolated from a smear-ripened cheese.</title>
        <authorList>
            <consortium name="US DOE Joint Genome Institute (JGI-PGF)"/>
            <person name="Walter F."/>
            <person name="Albersmeier A."/>
            <person name="Kalinowski J."/>
            <person name="Ruckert C."/>
        </authorList>
    </citation>
    <scope>NUCLEOTIDE SEQUENCE</scope>
    <source>
        <strain evidence="5">VKM Ac-1401</strain>
    </source>
</reference>
<dbReference type="EMBL" id="BSEN01000012">
    <property type="protein sequence ID" value="GLJ76868.1"/>
    <property type="molecule type" value="Genomic_DNA"/>
</dbReference>
<dbReference type="AlphaFoldDB" id="A0A9W6HBR3"/>
<dbReference type="PROSITE" id="PS50949">
    <property type="entry name" value="HTH_GNTR"/>
    <property type="match status" value="1"/>
</dbReference>
<dbReference type="PANTHER" id="PTHR43537">
    <property type="entry name" value="TRANSCRIPTIONAL REGULATOR, GNTR FAMILY"/>
    <property type="match status" value="1"/>
</dbReference>
<sequence>MPIPAAPEERKPRRLIRDQAYDAIQKAILDGDLKPGEVLDDAELQRWLKISRTPIRQALYALTLEGLIETAPQAHTRVVRPRPEQAVDYLQAIGVLVVGATTLAYRVATPDDRAGLIEAVHVSVGHLEEHDGRAFVHTVARYFASVNQLNPNLTLRRLVAQSAVALGYNLTVVVQSMDMPWEEIAAGYRELARAWETGGSDAVERATKLVFRLDEDALEHPLIIGPPTGA</sequence>
<feature type="domain" description="HTH gntR-type" evidence="4">
    <location>
        <begin position="14"/>
        <end position="81"/>
    </location>
</feature>
<dbReference type="InterPro" id="IPR036388">
    <property type="entry name" value="WH-like_DNA-bd_sf"/>
</dbReference>
<evidence type="ECO:0000313" key="6">
    <source>
        <dbReference type="Proteomes" id="UP001142372"/>
    </source>
</evidence>
<protein>
    <submittedName>
        <fullName evidence="5">Transcriptional regulator, GntR family protein</fullName>
    </submittedName>
</protein>
<dbReference type="InterPro" id="IPR000524">
    <property type="entry name" value="Tscrpt_reg_HTH_GntR"/>
</dbReference>
<name>A0A9W6HBR3_9MICO</name>
<comment type="caution">
    <text evidence="5">The sequence shown here is derived from an EMBL/GenBank/DDBJ whole genome shotgun (WGS) entry which is preliminary data.</text>
</comment>
<keyword evidence="1" id="KW-0805">Transcription regulation</keyword>
<evidence type="ECO:0000259" key="4">
    <source>
        <dbReference type="PROSITE" id="PS50949"/>
    </source>
</evidence>
<dbReference type="GO" id="GO:0003677">
    <property type="term" value="F:DNA binding"/>
    <property type="evidence" value="ECO:0007669"/>
    <property type="project" value="UniProtKB-KW"/>
</dbReference>
<keyword evidence="2" id="KW-0238">DNA-binding</keyword>
<dbReference type="GO" id="GO:0003700">
    <property type="term" value="F:DNA-binding transcription factor activity"/>
    <property type="evidence" value="ECO:0007669"/>
    <property type="project" value="InterPro"/>
</dbReference>
<proteinExistence type="predicted"/>
<dbReference type="SUPFAM" id="SSF46785">
    <property type="entry name" value="Winged helix' DNA-binding domain"/>
    <property type="match status" value="1"/>
</dbReference>
<organism evidence="5 6">
    <name type="scientific">Leifsonia poae</name>
    <dbReference type="NCBI Taxonomy" id="110933"/>
    <lineage>
        <taxon>Bacteria</taxon>
        <taxon>Bacillati</taxon>
        <taxon>Actinomycetota</taxon>
        <taxon>Actinomycetes</taxon>
        <taxon>Micrococcales</taxon>
        <taxon>Microbacteriaceae</taxon>
        <taxon>Leifsonia</taxon>
    </lineage>
</organism>
<dbReference type="PANTHER" id="PTHR43537:SF5">
    <property type="entry name" value="UXU OPERON TRANSCRIPTIONAL REGULATOR"/>
    <property type="match status" value="1"/>
</dbReference>
<dbReference type="RefSeq" id="WP_271177526.1">
    <property type="nucleotide sequence ID" value="NZ_BAAAJO010000002.1"/>
</dbReference>
<dbReference type="Gene3D" id="1.10.10.10">
    <property type="entry name" value="Winged helix-like DNA-binding domain superfamily/Winged helix DNA-binding domain"/>
    <property type="match status" value="1"/>
</dbReference>
<evidence type="ECO:0000256" key="1">
    <source>
        <dbReference type="ARBA" id="ARBA00023015"/>
    </source>
</evidence>
<dbReference type="SMART" id="SM00345">
    <property type="entry name" value="HTH_GNTR"/>
    <property type="match status" value="1"/>
</dbReference>
<dbReference type="Proteomes" id="UP001142372">
    <property type="component" value="Unassembled WGS sequence"/>
</dbReference>
<accession>A0A9W6HBR3</accession>
<reference evidence="5" key="2">
    <citation type="submission" date="2023-01" db="EMBL/GenBank/DDBJ databases">
        <authorList>
            <person name="Sun Q."/>
            <person name="Evtushenko L."/>
        </authorList>
    </citation>
    <scope>NUCLEOTIDE SEQUENCE</scope>
    <source>
        <strain evidence="5">VKM Ac-1401</strain>
    </source>
</reference>
<keyword evidence="3" id="KW-0804">Transcription</keyword>
<evidence type="ECO:0000256" key="2">
    <source>
        <dbReference type="ARBA" id="ARBA00023125"/>
    </source>
</evidence>
<evidence type="ECO:0000313" key="5">
    <source>
        <dbReference type="EMBL" id="GLJ76868.1"/>
    </source>
</evidence>